<organism evidence="6 7">
    <name type="scientific">Talaromyces stipitatus (strain ATCC 10500 / CBS 375.48 / QM 6759 / NRRL 1006)</name>
    <name type="common">Penicillium stipitatum</name>
    <dbReference type="NCBI Taxonomy" id="441959"/>
    <lineage>
        <taxon>Eukaryota</taxon>
        <taxon>Fungi</taxon>
        <taxon>Dikarya</taxon>
        <taxon>Ascomycota</taxon>
        <taxon>Pezizomycotina</taxon>
        <taxon>Eurotiomycetes</taxon>
        <taxon>Eurotiomycetidae</taxon>
        <taxon>Eurotiales</taxon>
        <taxon>Trichocomaceae</taxon>
        <taxon>Talaromyces</taxon>
        <taxon>Talaromyces sect. Talaromyces</taxon>
    </lineage>
</organism>
<dbReference type="GO" id="GO:0004174">
    <property type="term" value="F:electron-transferring-flavoprotein dehydrogenase activity"/>
    <property type="evidence" value="ECO:0007669"/>
    <property type="project" value="TreeGrafter"/>
</dbReference>
<evidence type="ECO:0000313" key="7">
    <source>
        <dbReference type="Proteomes" id="UP000001745"/>
    </source>
</evidence>
<name>B8M683_TALSN</name>
<dbReference type="eggNOG" id="KOG2495">
    <property type="taxonomic scope" value="Eukaryota"/>
</dbReference>
<feature type="domain" description="FAD/NAD(P)-binding" evidence="5">
    <location>
        <begin position="8"/>
        <end position="318"/>
    </location>
</feature>
<keyword evidence="2" id="KW-0285">Flavoprotein</keyword>
<dbReference type="GeneID" id="8109598"/>
<proteinExistence type="inferred from homology"/>
<dbReference type="RefSeq" id="XP_002479517.1">
    <property type="nucleotide sequence ID" value="XM_002479472.1"/>
</dbReference>
<keyword evidence="3" id="KW-0274">FAD</keyword>
<evidence type="ECO:0000256" key="2">
    <source>
        <dbReference type="ARBA" id="ARBA00022630"/>
    </source>
</evidence>
<dbReference type="OrthoDB" id="202203at2759"/>
<dbReference type="PRINTS" id="PR00368">
    <property type="entry name" value="FADPNR"/>
</dbReference>
<dbReference type="VEuPathDB" id="FungiDB:TSTA_024160"/>
<dbReference type="Pfam" id="PF07992">
    <property type="entry name" value="Pyr_redox_2"/>
    <property type="match status" value="1"/>
</dbReference>
<keyword evidence="4" id="KW-0560">Oxidoreductase</keyword>
<dbReference type="GO" id="GO:0005737">
    <property type="term" value="C:cytoplasm"/>
    <property type="evidence" value="ECO:0007669"/>
    <property type="project" value="TreeGrafter"/>
</dbReference>
<dbReference type="InterPro" id="IPR036188">
    <property type="entry name" value="FAD/NAD-bd_sf"/>
</dbReference>
<sequence length="389" mass="42572">MNRENMKTILILGGSFAGVGTAHRILKQASKTNLDVKVILVSPNTHLYWNIASPRAILPDQFTDEKLFGSIDEGFRRYPDGQFEHIIGFANRLDTVNRKVEVSIDAEGTESVATVSYNFLIIATGSRSKVFDEDVKAPFKGLGSTEATRDALHAFQELVKNSKTIVVAGGGPTGVETAGELGFEYGKDKKIILATSGQTVLETAIPSVSKTALGMLRDLNVDVKLQTKVSRSSRTKREGTNQLDIYLSDGNVLSADLYIPTSGIIPNSSFIPDKYVNTNGFVKVDEYLQVKGFENQRVWAIGDVSDLEPPQLMCADRQSGHLAKNIGLILNNKTPLPYKGGIHGMGCQIGRKTGTGQLGWVKLPSFLIHFLRKHLFVERLEPTVDGSVY</sequence>
<protein>
    <submittedName>
        <fullName evidence="6">Disulfide oxidoreductase, putative</fullName>
    </submittedName>
</protein>
<evidence type="ECO:0000259" key="5">
    <source>
        <dbReference type="Pfam" id="PF07992"/>
    </source>
</evidence>
<dbReference type="PANTHER" id="PTHR43735">
    <property type="entry name" value="APOPTOSIS-INDUCING FACTOR 1"/>
    <property type="match status" value="1"/>
</dbReference>
<dbReference type="PANTHER" id="PTHR43735:SF3">
    <property type="entry name" value="FERROPTOSIS SUPPRESSOR PROTEIN 1"/>
    <property type="match status" value="1"/>
</dbReference>
<dbReference type="AlphaFoldDB" id="B8M683"/>
<accession>B8M683</accession>
<dbReference type="HOGENOM" id="CLU_019845_6_2_1"/>
<evidence type="ECO:0000256" key="1">
    <source>
        <dbReference type="ARBA" id="ARBA00006442"/>
    </source>
</evidence>
<dbReference type="Gene3D" id="3.50.50.100">
    <property type="match status" value="1"/>
</dbReference>
<dbReference type="InterPro" id="IPR023753">
    <property type="entry name" value="FAD/NAD-binding_dom"/>
</dbReference>
<comment type="similarity">
    <text evidence="1">Belongs to the FAD-dependent oxidoreductase family.</text>
</comment>
<evidence type="ECO:0000256" key="3">
    <source>
        <dbReference type="ARBA" id="ARBA00022827"/>
    </source>
</evidence>
<dbReference type="SUPFAM" id="SSF51905">
    <property type="entry name" value="FAD/NAD(P)-binding domain"/>
    <property type="match status" value="1"/>
</dbReference>
<gene>
    <name evidence="6" type="ORF">TSTA_024160</name>
</gene>
<dbReference type="Proteomes" id="UP000001745">
    <property type="component" value="Unassembled WGS sequence"/>
</dbReference>
<evidence type="ECO:0000256" key="4">
    <source>
        <dbReference type="ARBA" id="ARBA00023002"/>
    </source>
</evidence>
<evidence type="ECO:0000313" key="6">
    <source>
        <dbReference type="EMBL" id="EED19083.1"/>
    </source>
</evidence>
<dbReference type="STRING" id="441959.B8M683"/>
<dbReference type="PhylomeDB" id="B8M683"/>
<dbReference type="InParanoid" id="B8M683"/>
<dbReference type="GO" id="GO:0050660">
    <property type="term" value="F:flavin adenine dinucleotide binding"/>
    <property type="evidence" value="ECO:0007669"/>
    <property type="project" value="TreeGrafter"/>
</dbReference>
<dbReference type="OMA" id="YWNCAAV"/>
<reference evidence="7" key="1">
    <citation type="journal article" date="2015" name="Genome Announc.">
        <title>Genome sequence of the AIDS-associated pathogen Penicillium marneffei (ATCC18224) and its near taxonomic relative Talaromyces stipitatus (ATCC10500).</title>
        <authorList>
            <person name="Nierman W.C."/>
            <person name="Fedorova-Abrams N.D."/>
            <person name="Andrianopoulos A."/>
        </authorList>
    </citation>
    <scope>NUCLEOTIDE SEQUENCE [LARGE SCALE GENOMIC DNA]</scope>
    <source>
        <strain evidence="7">ATCC 10500 / CBS 375.48 / QM 6759 / NRRL 1006</strain>
    </source>
</reference>
<keyword evidence="7" id="KW-1185">Reference proteome</keyword>
<dbReference type="EMBL" id="EQ962654">
    <property type="protein sequence ID" value="EED19083.1"/>
    <property type="molecule type" value="Genomic_DNA"/>
</dbReference>